<dbReference type="InterPro" id="IPR013525">
    <property type="entry name" value="ABC2_TM"/>
</dbReference>
<evidence type="ECO:0000313" key="8">
    <source>
        <dbReference type="Proteomes" id="UP000266677"/>
    </source>
</evidence>
<accession>A0A3A4KBG1</accession>
<keyword evidence="3 5" id="KW-1133">Transmembrane helix</keyword>
<reference evidence="7 8" key="1">
    <citation type="submission" date="2018-09" db="EMBL/GenBank/DDBJ databases">
        <title>YIM PH21274 draft genome.</title>
        <authorList>
            <person name="Miao C."/>
        </authorList>
    </citation>
    <scope>NUCLEOTIDE SEQUENCE [LARGE SCALE GENOMIC DNA]</scope>
    <source>
        <strain evidence="7 8">YIM PH 21724</strain>
    </source>
</reference>
<dbReference type="EMBL" id="QZFU01000041">
    <property type="protein sequence ID" value="RJO69958.1"/>
    <property type="molecule type" value="Genomic_DNA"/>
</dbReference>
<dbReference type="GO" id="GO:0140359">
    <property type="term" value="F:ABC-type transporter activity"/>
    <property type="evidence" value="ECO:0007669"/>
    <property type="project" value="InterPro"/>
</dbReference>
<evidence type="ECO:0000313" key="7">
    <source>
        <dbReference type="EMBL" id="RJO69958.1"/>
    </source>
</evidence>
<evidence type="ECO:0000256" key="3">
    <source>
        <dbReference type="ARBA" id="ARBA00022989"/>
    </source>
</evidence>
<evidence type="ECO:0000256" key="5">
    <source>
        <dbReference type="SAM" id="Phobius"/>
    </source>
</evidence>
<dbReference type="GO" id="GO:0016020">
    <property type="term" value="C:membrane"/>
    <property type="evidence" value="ECO:0007669"/>
    <property type="project" value="UniProtKB-SubCell"/>
</dbReference>
<evidence type="ECO:0000259" key="6">
    <source>
        <dbReference type="Pfam" id="PF01061"/>
    </source>
</evidence>
<comment type="caution">
    <text evidence="7">The sequence shown here is derived from an EMBL/GenBank/DDBJ whole genome shotgun (WGS) entry which is preliminary data.</text>
</comment>
<dbReference type="Pfam" id="PF01061">
    <property type="entry name" value="ABC2_membrane"/>
    <property type="match status" value="1"/>
</dbReference>
<keyword evidence="4 5" id="KW-0472">Membrane</keyword>
<evidence type="ECO:0000256" key="4">
    <source>
        <dbReference type="ARBA" id="ARBA00023136"/>
    </source>
</evidence>
<keyword evidence="8" id="KW-1185">Reference proteome</keyword>
<evidence type="ECO:0000256" key="2">
    <source>
        <dbReference type="ARBA" id="ARBA00022692"/>
    </source>
</evidence>
<keyword evidence="2 5" id="KW-0812">Transmembrane</keyword>
<comment type="subcellular location">
    <subcellularLocation>
        <location evidence="1">Membrane</location>
        <topology evidence="1">Multi-pass membrane protein</topology>
    </subcellularLocation>
</comment>
<dbReference type="AlphaFoldDB" id="A0A3A4KBG1"/>
<evidence type="ECO:0000256" key="1">
    <source>
        <dbReference type="ARBA" id="ARBA00004141"/>
    </source>
</evidence>
<organism evidence="7 8">
    <name type="scientific">Nocardia panacis</name>
    <dbReference type="NCBI Taxonomy" id="2340916"/>
    <lineage>
        <taxon>Bacteria</taxon>
        <taxon>Bacillati</taxon>
        <taxon>Actinomycetota</taxon>
        <taxon>Actinomycetes</taxon>
        <taxon>Mycobacteriales</taxon>
        <taxon>Nocardiaceae</taxon>
        <taxon>Nocardia</taxon>
    </lineage>
</organism>
<protein>
    <submittedName>
        <fullName evidence="7">ABC transporter permease</fullName>
    </submittedName>
</protein>
<feature type="domain" description="ABC-2 type transporter transmembrane" evidence="6">
    <location>
        <begin position="17"/>
        <end position="66"/>
    </location>
</feature>
<dbReference type="Proteomes" id="UP000266677">
    <property type="component" value="Unassembled WGS sequence"/>
</dbReference>
<gene>
    <name evidence="7" type="ORF">D5S18_29210</name>
</gene>
<sequence length="102" mass="11016">MGRRGRQTVRAGESAEEVTQQLAALLIIPVFFSSALVPTETMPGWLRIITTDQPMTHAVDALRGLLLGAPMGDHLWLAVLEFGGISSVACLLAGVLFRRSTR</sequence>
<feature type="transmembrane region" description="Helical" evidence="5">
    <location>
        <begin position="21"/>
        <end position="37"/>
    </location>
</feature>
<proteinExistence type="predicted"/>
<name>A0A3A4KBG1_9NOCA</name>
<feature type="transmembrane region" description="Helical" evidence="5">
    <location>
        <begin position="75"/>
        <end position="97"/>
    </location>
</feature>